<dbReference type="GO" id="GO:0016020">
    <property type="term" value="C:membrane"/>
    <property type="evidence" value="ECO:0007669"/>
    <property type="project" value="InterPro"/>
</dbReference>
<accession>A0A932M0D8</accession>
<proteinExistence type="predicted"/>
<dbReference type="GO" id="GO:0140359">
    <property type="term" value="F:ABC-type transporter activity"/>
    <property type="evidence" value="ECO:0007669"/>
    <property type="project" value="InterPro"/>
</dbReference>
<dbReference type="PROSITE" id="PS51866">
    <property type="entry name" value="MOP"/>
    <property type="match status" value="1"/>
</dbReference>
<dbReference type="Gene3D" id="2.40.50.100">
    <property type="match status" value="1"/>
</dbReference>
<dbReference type="AlphaFoldDB" id="A0A932M0D8"/>
<evidence type="ECO:0000256" key="7">
    <source>
        <dbReference type="ARBA" id="ARBA00022967"/>
    </source>
</evidence>
<evidence type="ECO:0000256" key="3">
    <source>
        <dbReference type="ARBA" id="ARBA00022505"/>
    </source>
</evidence>
<dbReference type="PANTHER" id="PTHR43514">
    <property type="entry name" value="ABC TRANSPORTER I FAMILY MEMBER 10"/>
    <property type="match status" value="1"/>
</dbReference>
<dbReference type="PROSITE" id="PS00211">
    <property type="entry name" value="ABC_TRANSPORTER_1"/>
    <property type="match status" value="1"/>
</dbReference>
<keyword evidence="1" id="KW-0813">Transport</keyword>
<evidence type="ECO:0000256" key="6">
    <source>
        <dbReference type="ARBA" id="ARBA00022840"/>
    </source>
</evidence>
<dbReference type="InterPro" id="IPR011868">
    <property type="entry name" value="ModC_ABC_ATP-bd"/>
</dbReference>
<evidence type="ECO:0000259" key="10">
    <source>
        <dbReference type="PROSITE" id="PS50893"/>
    </source>
</evidence>
<dbReference type="PANTHER" id="PTHR43514:SF4">
    <property type="entry name" value="ABC TRANSPORTER I FAMILY MEMBER 10"/>
    <property type="match status" value="1"/>
</dbReference>
<evidence type="ECO:0000256" key="2">
    <source>
        <dbReference type="ARBA" id="ARBA00022475"/>
    </source>
</evidence>
<dbReference type="SUPFAM" id="SSF50331">
    <property type="entry name" value="MOP-like"/>
    <property type="match status" value="1"/>
</dbReference>
<organism evidence="12 13">
    <name type="scientific">Tectimicrobiota bacterium</name>
    <dbReference type="NCBI Taxonomy" id="2528274"/>
    <lineage>
        <taxon>Bacteria</taxon>
        <taxon>Pseudomonadati</taxon>
        <taxon>Nitrospinota/Tectimicrobiota group</taxon>
        <taxon>Candidatus Tectimicrobiota</taxon>
    </lineage>
</organism>
<dbReference type="Gene3D" id="3.40.50.300">
    <property type="entry name" value="P-loop containing nucleotide triphosphate hydrolases"/>
    <property type="match status" value="1"/>
</dbReference>
<evidence type="ECO:0000256" key="5">
    <source>
        <dbReference type="ARBA" id="ARBA00022741"/>
    </source>
</evidence>
<keyword evidence="7" id="KW-1278">Translocase</keyword>
<dbReference type="InterPro" id="IPR005116">
    <property type="entry name" value="Transp-assoc_OB_typ1"/>
</dbReference>
<keyword evidence="4" id="KW-0997">Cell inner membrane</keyword>
<dbReference type="InterPro" id="IPR050334">
    <property type="entry name" value="Molybdenum_import_ModC"/>
</dbReference>
<dbReference type="SMART" id="SM00382">
    <property type="entry name" value="AAA"/>
    <property type="match status" value="1"/>
</dbReference>
<dbReference type="InterPro" id="IPR017871">
    <property type="entry name" value="ABC_transporter-like_CS"/>
</dbReference>
<dbReference type="GO" id="GO:0016887">
    <property type="term" value="F:ATP hydrolysis activity"/>
    <property type="evidence" value="ECO:0007669"/>
    <property type="project" value="InterPro"/>
</dbReference>
<dbReference type="InterPro" id="IPR008995">
    <property type="entry name" value="Mo/tungstate-bd_C_term_dom"/>
</dbReference>
<comment type="caution">
    <text evidence="12">The sequence shown here is derived from an EMBL/GenBank/DDBJ whole genome shotgun (WGS) entry which is preliminary data.</text>
</comment>
<dbReference type="InterPro" id="IPR003593">
    <property type="entry name" value="AAA+_ATPase"/>
</dbReference>
<evidence type="ECO:0000259" key="11">
    <source>
        <dbReference type="PROSITE" id="PS51866"/>
    </source>
</evidence>
<evidence type="ECO:0000313" key="13">
    <source>
        <dbReference type="Proteomes" id="UP000741360"/>
    </source>
</evidence>
<evidence type="ECO:0000256" key="1">
    <source>
        <dbReference type="ARBA" id="ARBA00022448"/>
    </source>
</evidence>
<dbReference type="Pfam" id="PF00005">
    <property type="entry name" value="ABC_tran"/>
    <property type="match status" value="1"/>
</dbReference>
<feature type="domain" description="Mop" evidence="11">
    <location>
        <begin position="295"/>
        <end position="358"/>
    </location>
</feature>
<dbReference type="SUPFAM" id="SSF52540">
    <property type="entry name" value="P-loop containing nucleoside triphosphate hydrolases"/>
    <property type="match status" value="1"/>
</dbReference>
<reference evidence="12" key="1">
    <citation type="submission" date="2020-07" db="EMBL/GenBank/DDBJ databases">
        <title>Huge and variable diversity of episymbiotic CPR bacteria and DPANN archaea in groundwater ecosystems.</title>
        <authorList>
            <person name="He C.Y."/>
            <person name="Keren R."/>
            <person name="Whittaker M."/>
            <person name="Farag I.F."/>
            <person name="Doudna J."/>
            <person name="Cate J.H.D."/>
            <person name="Banfield J.F."/>
        </authorList>
    </citation>
    <scope>NUCLEOTIDE SEQUENCE</scope>
    <source>
        <strain evidence="12">NC_groundwater_717_Ag_S-0.2um_59_8</strain>
    </source>
</reference>
<dbReference type="InterPro" id="IPR027417">
    <property type="entry name" value="P-loop_NTPase"/>
</dbReference>
<dbReference type="GO" id="GO:0015098">
    <property type="term" value="F:molybdate ion transmembrane transporter activity"/>
    <property type="evidence" value="ECO:0007669"/>
    <property type="project" value="InterPro"/>
</dbReference>
<name>A0A932M0D8_UNCTE</name>
<gene>
    <name evidence="12" type="primary">modC</name>
    <name evidence="12" type="ORF">HYY65_05360</name>
</gene>
<sequence>MNGFLKVQATLPLSQFRLQVDLSLASPVTALFGPSGAGKTTLLEIIAGLRTPQQGLVEMNGTVLFSSEKRIHLPPQARGIGYVPQEGALFPHRSVRGNILYGRKRSPHGAPIPMEHVIEVLEMDSLLERRVSQISGGERQRVALARALLSNPRLLLLDEPLAALDISLKERILPYLLRVRDEFRVPMLYVTHNTTEVLSMAQWVVFLRRGTVIAQGFPRDVLSSREVLPQVENGQLENVIQGSVLDANRELGITTLSLTDATTLSVPFAEKVRGEKIQVSIPAHEILVATEEPRGLSARNVLPGRITSVQCVRESCFLKVDAGFPFLVRITPSAVEKLGLREGVPVFLIMKTHSFRIL</sequence>
<evidence type="ECO:0000256" key="9">
    <source>
        <dbReference type="PROSITE-ProRule" id="PRU01213"/>
    </source>
</evidence>
<dbReference type="InterPro" id="IPR004606">
    <property type="entry name" value="Mop_domain"/>
</dbReference>
<keyword evidence="5" id="KW-0547">Nucleotide-binding</keyword>
<dbReference type="Proteomes" id="UP000741360">
    <property type="component" value="Unassembled WGS sequence"/>
</dbReference>
<dbReference type="EMBL" id="JACPSX010000094">
    <property type="protein sequence ID" value="MBI3014485.1"/>
    <property type="molecule type" value="Genomic_DNA"/>
</dbReference>
<dbReference type="NCBIfam" id="TIGR02142">
    <property type="entry name" value="modC_ABC"/>
    <property type="match status" value="1"/>
</dbReference>
<evidence type="ECO:0000256" key="4">
    <source>
        <dbReference type="ARBA" id="ARBA00022519"/>
    </source>
</evidence>
<keyword evidence="6 12" id="KW-0067">ATP-binding</keyword>
<dbReference type="InterPro" id="IPR003439">
    <property type="entry name" value="ABC_transporter-like_ATP-bd"/>
</dbReference>
<protein>
    <submittedName>
        <fullName evidence="12">Molybdenum ABC transporter ATP-binding protein</fullName>
    </submittedName>
</protein>
<evidence type="ECO:0000256" key="8">
    <source>
        <dbReference type="ARBA" id="ARBA00023136"/>
    </source>
</evidence>
<dbReference type="GO" id="GO:0005524">
    <property type="term" value="F:ATP binding"/>
    <property type="evidence" value="ECO:0007669"/>
    <property type="project" value="UniProtKB-KW"/>
</dbReference>
<dbReference type="Pfam" id="PF03459">
    <property type="entry name" value="TOBE"/>
    <property type="match status" value="1"/>
</dbReference>
<keyword evidence="2" id="KW-1003">Cell membrane</keyword>
<dbReference type="PROSITE" id="PS50893">
    <property type="entry name" value="ABC_TRANSPORTER_2"/>
    <property type="match status" value="1"/>
</dbReference>
<keyword evidence="3 9" id="KW-0500">Molybdenum</keyword>
<keyword evidence="8" id="KW-0472">Membrane</keyword>
<evidence type="ECO:0000313" key="12">
    <source>
        <dbReference type="EMBL" id="MBI3014485.1"/>
    </source>
</evidence>
<feature type="domain" description="ABC transporter" evidence="10">
    <location>
        <begin position="2"/>
        <end position="234"/>
    </location>
</feature>